<gene>
    <name evidence="1" type="ORF">MUK42_23206</name>
</gene>
<proteinExistence type="predicted"/>
<name>A0A9E7HYL2_9LILI</name>
<evidence type="ECO:0000313" key="1">
    <source>
        <dbReference type="EMBL" id="URE42656.1"/>
    </source>
</evidence>
<dbReference type="EMBL" id="CP097511">
    <property type="protein sequence ID" value="URE42656.1"/>
    <property type="molecule type" value="Genomic_DNA"/>
</dbReference>
<reference evidence="1" key="1">
    <citation type="submission" date="2022-05" db="EMBL/GenBank/DDBJ databases">
        <title>The Musa troglodytarum L. genome provides insights into the mechanism of non-climacteric behaviour and enrichment of carotenoids.</title>
        <authorList>
            <person name="Wang J."/>
        </authorList>
    </citation>
    <scope>NUCLEOTIDE SEQUENCE</scope>
    <source>
        <tissue evidence="1">Leaf</tissue>
    </source>
</reference>
<dbReference type="Proteomes" id="UP001055439">
    <property type="component" value="Chromosome 9"/>
</dbReference>
<protein>
    <submittedName>
        <fullName evidence="1">Uncharacterized protein</fullName>
    </submittedName>
</protein>
<evidence type="ECO:0000313" key="2">
    <source>
        <dbReference type="Proteomes" id="UP001055439"/>
    </source>
</evidence>
<accession>A0A9E7HYL2</accession>
<sequence length="71" mass="7674">MASREAICVARGPADSMMSSRYVGGITRVRRRAPSRATDPVLCEFSSVADSETPEHRHIGNVMLQQILSGG</sequence>
<keyword evidence="2" id="KW-1185">Reference proteome</keyword>
<organism evidence="1 2">
    <name type="scientific">Musa troglodytarum</name>
    <name type="common">fe'i banana</name>
    <dbReference type="NCBI Taxonomy" id="320322"/>
    <lineage>
        <taxon>Eukaryota</taxon>
        <taxon>Viridiplantae</taxon>
        <taxon>Streptophyta</taxon>
        <taxon>Embryophyta</taxon>
        <taxon>Tracheophyta</taxon>
        <taxon>Spermatophyta</taxon>
        <taxon>Magnoliopsida</taxon>
        <taxon>Liliopsida</taxon>
        <taxon>Zingiberales</taxon>
        <taxon>Musaceae</taxon>
        <taxon>Musa</taxon>
    </lineage>
</organism>
<dbReference type="AlphaFoldDB" id="A0A9E7HYL2"/>